<comment type="caution">
    <text evidence="1">The sequence shown here is derived from an EMBL/GenBank/DDBJ whole genome shotgun (WGS) entry which is preliminary data.</text>
</comment>
<evidence type="ECO:0000313" key="2">
    <source>
        <dbReference type="Proteomes" id="UP000729402"/>
    </source>
</evidence>
<reference evidence="1" key="1">
    <citation type="journal article" date="2021" name="bioRxiv">
        <title>Whole Genome Assembly and Annotation of Northern Wild Rice, Zizania palustris L., Supports a Whole Genome Duplication in the Zizania Genus.</title>
        <authorList>
            <person name="Haas M."/>
            <person name="Kono T."/>
            <person name="Macchietto M."/>
            <person name="Millas R."/>
            <person name="McGilp L."/>
            <person name="Shao M."/>
            <person name="Duquette J."/>
            <person name="Hirsch C.N."/>
            <person name="Kimball J."/>
        </authorList>
    </citation>
    <scope>NUCLEOTIDE SEQUENCE</scope>
    <source>
        <tissue evidence="1">Fresh leaf tissue</tissue>
    </source>
</reference>
<gene>
    <name evidence="1" type="ORF">GUJ93_ZPchr0008g11844</name>
</gene>
<proteinExistence type="predicted"/>
<name>A0A8J5RUF2_ZIZPA</name>
<sequence length="81" mass="9197">MGIMLELKGMIDDLHHPRGFGVAFETSDSPLRIKIKRISTWKPESSLVFYILMPIALDLISGEGSRDIHCNKNTISRHHHS</sequence>
<protein>
    <submittedName>
        <fullName evidence="1">Uncharacterized protein</fullName>
    </submittedName>
</protein>
<dbReference type="EMBL" id="JAAALK010000290">
    <property type="protein sequence ID" value="KAG8045459.1"/>
    <property type="molecule type" value="Genomic_DNA"/>
</dbReference>
<keyword evidence="2" id="KW-1185">Reference proteome</keyword>
<dbReference type="Proteomes" id="UP000729402">
    <property type="component" value="Unassembled WGS sequence"/>
</dbReference>
<evidence type="ECO:0000313" key="1">
    <source>
        <dbReference type="EMBL" id="KAG8045459.1"/>
    </source>
</evidence>
<reference evidence="1" key="2">
    <citation type="submission" date="2021-02" db="EMBL/GenBank/DDBJ databases">
        <authorList>
            <person name="Kimball J.A."/>
            <person name="Haas M.W."/>
            <person name="Macchietto M."/>
            <person name="Kono T."/>
            <person name="Duquette J."/>
            <person name="Shao M."/>
        </authorList>
    </citation>
    <scope>NUCLEOTIDE SEQUENCE</scope>
    <source>
        <tissue evidence="1">Fresh leaf tissue</tissue>
    </source>
</reference>
<organism evidence="1 2">
    <name type="scientific">Zizania palustris</name>
    <name type="common">Northern wild rice</name>
    <dbReference type="NCBI Taxonomy" id="103762"/>
    <lineage>
        <taxon>Eukaryota</taxon>
        <taxon>Viridiplantae</taxon>
        <taxon>Streptophyta</taxon>
        <taxon>Embryophyta</taxon>
        <taxon>Tracheophyta</taxon>
        <taxon>Spermatophyta</taxon>
        <taxon>Magnoliopsida</taxon>
        <taxon>Liliopsida</taxon>
        <taxon>Poales</taxon>
        <taxon>Poaceae</taxon>
        <taxon>BOP clade</taxon>
        <taxon>Oryzoideae</taxon>
        <taxon>Oryzeae</taxon>
        <taxon>Zizaniinae</taxon>
        <taxon>Zizania</taxon>
    </lineage>
</organism>
<dbReference type="AlphaFoldDB" id="A0A8J5RUF2"/>
<accession>A0A8J5RUF2</accession>